<dbReference type="InterPro" id="IPR004881">
    <property type="entry name" value="Ribosome_biogen_GTPase_RsgA"/>
</dbReference>
<comment type="subunit">
    <text evidence="3">Monomer. Associates with 30S ribosomal subunit, binds 16S rRNA.</text>
</comment>
<evidence type="ECO:0000256" key="1">
    <source>
        <dbReference type="ARBA" id="ARBA00022741"/>
    </source>
</evidence>
<dbReference type="InterPro" id="IPR010914">
    <property type="entry name" value="RsgA_GTPase_dom"/>
</dbReference>
<dbReference type="CDD" id="cd01854">
    <property type="entry name" value="YjeQ_EngC"/>
    <property type="match status" value="1"/>
</dbReference>
<evidence type="ECO:0000256" key="3">
    <source>
        <dbReference type="HAMAP-Rule" id="MF_01820"/>
    </source>
</evidence>
<keyword evidence="2 3" id="KW-0342">GTP-binding</keyword>
<keyword evidence="3 6" id="KW-0378">Hydrolase</keyword>
<comment type="function">
    <text evidence="3">One of several proteins that assist in the late maturation steps of the functional core of the 30S ribosomal subunit. Helps release RbfA from mature subunits. May play a role in the assembly of ribosomal proteins into the subunit. Circularly permuted GTPase that catalyzes slow GTP hydrolysis, GTPase activity is stimulated by the 30S ribosomal subunit.</text>
</comment>
<dbReference type="SUPFAM" id="SSF52540">
    <property type="entry name" value="P-loop containing nucleoside triphosphate hydrolases"/>
    <property type="match status" value="1"/>
</dbReference>
<feature type="binding site" evidence="3">
    <location>
        <position position="315"/>
    </location>
    <ligand>
        <name>Zn(2+)</name>
        <dbReference type="ChEBI" id="CHEBI:29105"/>
    </ligand>
</feature>
<feature type="binding site" evidence="3">
    <location>
        <position position="302"/>
    </location>
    <ligand>
        <name>Zn(2+)</name>
        <dbReference type="ChEBI" id="CHEBI:29105"/>
    </ligand>
</feature>
<name>R4YU89_OLEAN</name>
<protein>
    <recommendedName>
        <fullName evidence="3">Small ribosomal subunit biogenesis GTPase RsgA</fullName>
        <ecNumber evidence="3">3.6.1.-</ecNumber>
    </recommendedName>
</protein>
<dbReference type="PATRIC" id="fig|698738.3.peg.3649"/>
<evidence type="ECO:0000256" key="2">
    <source>
        <dbReference type="ARBA" id="ARBA00023134"/>
    </source>
</evidence>
<dbReference type="HOGENOM" id="CLU_033617_2_0_6"/>
<feature type="binding site" evidence="3">
    <location>
        <begin position="166"/>
        <end position="169"/>
    </location>
    <ligand>
        <name>GTP</name>
        <dbReference type="ChEBI" id="CHEBI:37565"/>
    </ligand>
</feature>
<dbReference type="PROSITE" id="PS51721">
    <property type="entry name" value="G_CP"/>
    <property type="match status" value="1"/>
</dbReference>
<keyword evidence="3" id="KW-0690">Ribosome biogenesis</keyword>
<comment type="subcellular location">
    <subcellularLocation>
        <location evidence="3">Cytoplasm</location>
    </subcellularLocation>
</comment>
<keyword evidence="3" id="KW-0862">Zinc</keyword>
<feature type="binding site" evidence="3">
    <location>
        <begin position="220"/>
        <end position="228"/>
    </location>
    <ligand>
        <name>GTP</name>
        <dbReference type="ChEBI" id="CHEBI:37565"/>
    </ligand>
</feature>
<dbReference type="KEGG" id="oai:OLEAN_C35070"/>
<feature type="binding site" evidence="3">
    <location>
        <position position="307"/>
    </location>
    <ligand>
        <name>Zn(2+)</name>
        <dbReference type="ChEBI" id="CHEBI:29105"/>
    </ligand>
</feature>
<keyword evidence="3" id="KW-0694">RNA-binding</keyword>
<keyword evidence="3" id="KW-0479">Metal-binding</keyword>
<dbReference type="Gene3D" id="1.10.40.50">
    <property type="entry name" value="Probable gtpase engc, domain 3"/>
    <property type="match status" value="1"/>
</dbReference>
<dbReference type="GO" id="GO:0019843">
    <property type="term" value="F:rRNA binding"/>
    <property type="evidence" value="ECO:0007669"/>
    <property type="project" value="UniProtKB-KW"/>
</dbReference>
<dbReference type="EC" id="3.6.1.-" evidence="3"/>
<feature type="domain" description="EngC GTPase" evidence="4">
    <location>
        <begin position="127"/>
        <end position="276"/>
    </location>
</feature>
<dbReference type="Pfam" id="PF03193">
    <property type="entry name" value="RsgA_GTPase"/>
    <property type="match status" value="1"/>
</dbReference>
<feature type="domain" description="CP-type G" evidence="5">
    <location>
        <begin position="119"/>
        <end position="278"/>
    </location>
</feature>
<dbReference type="InterPro" id="IPR012340">
    <property type="entry name" value="NA-bd_OB-fold"/>
</dbReference>
<comment type="similarity">
    <text evidence="3">Belongs to the TRAFAC class YlqF/YawG GTPase family. RsgA subfamily.</text>
</comment>
<evidence type="ECO:0000259" key="5">
    <source>
        <dbReference type="PROSITE" id="PS51721"/>
    </source>
</evidence>
<dbReference type="GO" id="GO:0046872">
    <property type="term" value="F:metal ion binding"/>
    <property type="evidence" value="ECO:0007669"/>
    <property type="project" value="UniProtKB-KW"/>
</dbReference>
<dbReference type="Proteomes" id="UP000032749">
    <property type="component" value="Chromosome"/>
</dbReference>
<sequence length="348" mass="39444">MAKRKLNKRQKWRIEKIQQERTDRATRKESDITEQLTGNDLGPELQGMIIAHFGTQVEVESLDSIEKGIFDDTRRCHMRANLGSLVTGDKVIYRMDKNELGVVVSILPRASELSRPNPYNEIKPVAANIDFIVLVVACEPVVHPNLIDRYLVAAENCNIEPIILLNKTDLLDDISGPYMRNMMADYEKLGYQTMTLSIKQEDGLEELQQKLNGRISVFVGQSGVGKSSLIQVLLPKQELKVGPLSVASKKGRHTTTTARLYHFPAGGDLIDSPGIREFGLWHMEPDDVLYGFKELRDMIGHCKFRDCKHELEPKCAIRESLEEGKISQLRFNSYKRILSTLGEFDKGF</sequence>
<accession>R4YU89</accession>
<organism evidence="6 7">
    <name type="scientific">Oleispira antarctica RB-8</name>
    <dbReference type="NCBI Taxonomy" id="698738"/>
    <lineage>
        <taxon>Bacteria</taxon>
        <taxon>Pseudomonadati</taxon>
        <taxon>Pseudomonadota</taxon>
        <taxon>Gammaproteobacteria</taxon>
        <taxon>Oceanospirillales</taxon>
        <taxon>Oceanospirillaceae</taxon>
        <taxon>Oleispira</taxon>
    </lineage>
</organism>
<evidence type="ECO:0000313" key="6">
    <source>
        <dbReference type="EMBL" id="CCK77683.1"/>
    </source>
</evidence>
<dbReference type="InterPro" id="IPR027417">
    <property type="entry name" value="P-loop_NTPase"/>
</dbReference>
<dbReference type="EMBL" id="FO203512">
    <property type="protein sequence ID" value="CCK77683.1"/>
    <property type="molecule type" value="Genomic_DNA"/>
</dbReference>
<feature type="binding site" evidence="3">
    <location>
        <position position="309"/>
    </location>
    <ligand>
        <name>Zn(2+)</name>
        <dbReference type="ChEBI" id="CHEBI:29105"/>
    </ligand>
</feature>
<dbReference type="AlphaFoldDB" id="R4YU89"/>
<comment type="cofactor">
    <cofactor evidence="3">
        <name>Zn(2+)</name>
        <dbReference type="ChEBI" id="CHEBI:29105"/>
    </cofactor>
    <text evidence="3">Binds 1 zinc ion per subunit.</text>
</comment>
<proteinExistence type="inferred from homology"/>
<dbReference type="Gene3D" id="3.40.50.300">
    <property type="entry name" value="P-loop containing nucleotide triphosphate hydrolases"/>
    <property type="match status" value="1"/>
</dbReference>
<gene>
    <name evidence="6" type="primary">engC</name>
    <name evidence="3" type="synonym">rsgA</name>
    <name evidence="6" type="ORF">OLEAN_C35070</name>
</gene>
<dbReference type="STRING" id="698738.OLEAN_C35070"/>
<dbReference type="PROSITE" id="PS50936">
    <property type="entry name" value="ENGC_GTPASE"/>
    <property type="match status" value="1"/>
</dbReference>
<dbReference type="GO" id="GO:0005737">
    <property type="term" value="C:cytoplasm"/>
    <property type="evidence" value="ECO:0007669"/>
    <property type="project" value="UniProtKB-SubCell"/>
</dbReference>
<dbReference type="HAMAP" id="MF_01820">
    <property type="entry name" value="GTPase_RsgA"/>
    <property type="match status" value="1"/>
</dbReference>
<dbReference type="NCBIfam" id="NF008931">
    <property type="entry name" value="PRK12288.1"/>
    <property type="match status" value="1"/>
</dbReference>
<dbReference type="GO" id="GO:0003924">
    <property type="term" value="F:GTPase activity"/>
    <property type="evidence" value="ECO:0007669"/>
    <property type="project" value="UniProtKB-UniRule"/>
</dbReference>
<keyword evidence="1 3" id="KW-0547">Nucleotide-binding</keyword>
<evidence type="ECO:0000313" key="7">
    <source>
        <dbReference type="Proteomes" id="UP000032749"/>
    </source>
</evidence>
<dbReference type="GO" id="GO:0042274">
    <property type="term" value="P:ribosomal small subunit biogenesis"/>
    <property type="evidence" value="ECO:0007669"/>
    <property type="project" value="UniProtKB-UniRule"/>
</dbReference>
<dbReference type="PANTHER" id="PTHR32120:SF11">
    <property type="entry name" value="SMALL RIBOSOMAL SUBUNIT BIOGENESIS GTPASE RSGA 1, MITOCHONDRIAL-RELATED"/>
    <property type="match status" value="1"/>
</dbReference>
<keyword evidence="7" id="KW-1185">Reference proteome</keyword>
<evidence type="ECO:0000259" key="4">
    <source>
        <dbReference type="PROSITE" id="PS50936"/>
    </source>
</evidence>
<dbReference type="GO" id="GO:0005525">
    <property type="term" value="F:GTP binding"/>
    <property type="evidence" value="ECO:0007669"/>
    <property type="project" value="UniProtKB-UniRule"/>
</dbReference>
<dbReference type="PANTHER" id="PTHR32120">
    <property type="entry name" value="SMALL RIBOSOMAL SUBUNIT BIOGENESIS GTPASE RSGA"/>
    <property type="match status" value="1"/>
</dbReference>
<keyword evidence="3" id="KW-0963">Cytoplasm</keyword>
<dbReference type="OrthoDB" id="9809485at2"/>
<dbReference type="Gene3D" id="2.40.50.140">
    <property type="entry name" value="Nucleic acid-binding proteins"/>
    <property type="match status" value="1"/>
</dbReference>
<reference evidence="6 7" key="1">
    <citation type="journal article" date="2013" name="Nat. Commun.">
        <title>Genome sequence and functional genomic analysis of the oil-degrading bacterium Oleispira antarctica.</title>
        <authorList>
            <person name="Kube M."/>
            <person name="Chernikova T.N."/>
            <person name="Al-Ramahi Y."/>
            <person name="Beloqui A."/>
            <person name="Lopez-Cortez N."/>
            <person name="Guazzaroni M.E."/>
            <person name="Heipieper H.J."/>
            <person name="Klages S."/>
            <person name="Kotsyurbenko O.R."/>
            <person name="Langer I."/>
            <person name="Nechitaylo T.Y."/>
            <person name="Lunsdorf H."/>
            <person name="Fernandez M."/>
            <person name="Juarez S."/>
            <person name="Ciordia S."/>
            <person name="Singer A."/>
            <person name="Kagan O."/>
            <person name="Egorova O."/>
            <person name="Petit P.A."/>
            <person name="Stogios P."/>
            <person name="Kim Y."/>
            <person name="Tchigvintsev A."/>
            <person name="Flick R."/>
            <person name="Denaro R."/>
            <person name="Genovese M."/>
            <person name="Albar J.P."/>
            <person name="Reva O.N."/>
            <person name="Martinez-Gomariz M."/>
            <person name="Tran H."/>
            <person name="Ferrer M."/>
            <person name="Savchenko A."/>
            <person name="Yakunin A.F."/>
            <person name="Yakimov M.M."/>
            <person name="Golyshina O.V."/>
            <person name="Reinhardt R."/>
            <person name="Golyshin P.N."/>
        </authorList>
    </citation>
    <scope>NUCLEOTIDE SEQUENCE [LARGE SCALE GENOMIC DNA]</scope>
</reference>
<dbReference type="InterPro" id="IPR030378">
    <property type="entry name" value="G_CP_dom"/>
</dbReference>
<keyword evidence="3" id="KW-0699">rRNA-binding</keyword>
<dbReference type="NCBIfam" id="TIGR00157">
    <property type="entry name" value="ribosome small subunit-dependent GTPase A"/>
    <property type="match status" value="1"/>
</dbReference>